<keyword evidence="10 11" id="KW-0472">Membrane</keyword>
<keyword evidence="2 11" id="KW-1003">Cell membrane</keyword>
<evidence type="ECO:0000256" key="8">
    <source>
        <dbReference type="ARBA" id="ARBA00022989"/>
    </source>
</evidence>
<comment type="subcellular location">
    <subcellularLocation>
        <location evidence="11">Cell membrane</location>
        <topology evidence="11">Single-pass membrane protein</topology>
    </subcellularLocation>
</comment>
<reference evidence="12 13" key="1">
    <citation type="submission" date="2013-07" db="EMBL/GenBank/DDBJ databases">
        <authorList>
            <consortium name="DOE Joint Genome Institute"/>
            <person name="Reeve W."/>
            <person name="Huntemann M."/>
            <person name="Han J."/>
            <person name="Chen A."/>
            <person name="Kyrpides N."/>
            <person name="Mavromatis K."/>
            <person name="Markowitz V."/>
            <person name="Palaniappan K."/>
            <person name="Ivanova N."/>
            <person name="Schaumberg A."/>
            <person name="Pati A."/>
            <person name="Liolios K."/>
            <person name="Nordberg H.P."/>
            <person name="Cantor M.N."/>
            <person name="Hua S.X."/>
            <person name="Woyke T."/>
        </authorList>
    </citation>
    <scope>NUCLEOTIDE SEQUENCE [LARGE SCALE GENOMIC DNA]</scope>
    <source>
        <strain evidence="12 13">DSM 43889</strain>
    </source>
</reference>
<reference evidence="12 13" key="2">
    <citation type="submission" date="2022-06" db="EMBL/GenBank/DDBJ databases">
        <title>Genomic Encyclopedia of Type Strains, Phase I: the one thousand microbial genomes (KMG-I) project.</title>
        <authorList>
            <person name="Kyrpides N."/>
        </authorList>
    </citation>
    <scope>NUCLEOTIDE SEQUENCE [LARGE SCALE GENOMIC DNA]</scope>
    <source>
        <strain evidence="12 13">DSM 43889</strain>
    </source>
</reference>
<proteinExistence type="inferred from homology"/>
<keyword evidence="5 11" id="KW-0547">Nucleotide-binding</keyword>
<evidence type="ECO:0000313" key="12">
    <source>
        <dbReference type="EMBL" id="MCP2332019.1"/>
    </source>
</evidence>
<evidence type="ECO:0000256" key="11">
    <source>
        <dbReference type="HAMAP-Rule" id="MF_00276"/>
    </source>
</evidence>
<comment type="function">
    <text evidence="11">Part of the high-affinity ATP-driven potassium transport (or Kdp) system, which catalyzes the hydrolysis of ATP coupled with the electrogenic transport of potassium into the cytoplasm. This subunit acts as a catalytic chaperone that increases the ATP-binding affinity of the ATP-hydrolyzing subunit KdpB by the formation of a transient KdpB/KdpC/ATP ternary complex.</text>
</comment>
<dbReference type="Proteomes" id="UP000791080">
    <property type="component" value="Unassembled WGS sequence"/>
</dbReference>
<keyword evidence="4 11" id="KW-0812">Transmembrane</keyword>
<dbReference type="Pfam" id="PF02669">
    <property type="entry name" value="KdpC"/>
    <property type="match status" value="1"/>
</dbReference>
<organism evidence="12 13">
    <name type="scientific">Actinoalloteichus caeruleus DSM 43889</name>
    <dbReference type="NCBI Taxonomy" id="1120930"/>
    <lineage>
        <taxon>Bacteria</taxon>
        <taxon>Bacillati</taxon>
        <taxon>Actinomycetota</taxon>
        <taxon>Actinomycetes</taxon>
        <taxon>Pseudonocardiales</taxon>
        <taxon>Pseudonocardiaceae</taxon>
        <taxon>Actinoalloteichus</taxon>
        <taxon>Actinoalloteichus cyanogriseus</taxon>
    </lineage>
</organism>
<dbReference type="PANTHER" id="PTHR30042">
    <property type="entry name" value="POTASSIUM-TRANSPORTING ATPASE C CHAIN"/>
    <property type="match status" value="1"/>
</dbReference>
<keyword evidence="3 11" id="KW-0633">Potassium transport</keyword>
<evidence type="ECO:0000256" key="6">
    <source>
        <dbReference type="ARBA" id="ARBA00022840"/>
    </source>
</evidence>
<keyword evidence="8 11" id="KW-1133">Transmembrane helix</keyword>
<evidence type="ECO:0000256" key="5">
    <source>
        <dbReference type="ARBA" id="ARBA00022741"/>
    </source>
</evidence>
<evidence type="ECO:0000256" key="9">
    <source>
        <dbReference type="ARBA" id="ARBA00023065"/>
    </source>
</evidence>
<keyword evidence="6 11" id="KW-0067">ATP-binding</keyword>
<dbReference type="PANTHER" id="PTHR30042:SF2">
    <property type="entry name" value="POTASSIUM-TRANSPORTING ATPASE KDPC SUBUNIT"/>
    <property type="match status" value="1"/>
</dbReference>
<evidence type="ECO:0000313" key="13">
    <source>
        <dbReference type="Proteomes" id="UP000791080"/>
    </source>
</evidence>
<comment type="subunit">
    <text evidence="11">The system is composed of three essential subunits: KdpA, KdpB and KdpC.</text>
</comment>
<sequence length="225" mass="23317">MNTVPAWLPRPAVAALRLLLVLTALTGLCYPAAVWAVSRLPPLRAAAEGSPTVTDDGTVVGSALLGVDPVDPLAAEPTADRYFHTRPAGNAATPLGPGGPDGSGATPYSITAPELVSLVEERRRLVADREGVPVEEVPADAVTASASGLDPHVSPEYATLQVPRVARTNGLPEARVHELVAQHTRGRRLGFLGEPTVNVPLLNLAVQLAADQGGRRGGHDEVGGR</sequence>
<evidence type="ECO:0000256" key="3">
    <source>
        <dbReference type="ARBA" id="ARBA00022538"/>
    </source>
</evidence>
<evidence type="ECO:0000256" key="1">
    <source>
        <dbReference type="ARBA" id="ARBA00022448"/>
    </source>
</evidence>
<dbReference type="EMBL" id="AUBJ02000001">
    <property type="protein sequence ID" value="MCP2332019.1"/>
    <property type="molecule type" value="Genomic_DNA"/>
</dbReference>
<comment type="caution">
    <text evidence="12">The sequence shown here is derived from an EMBL/GenBank/DDBJ whole genome shotgun (WGS) entry which is preliminary data.</text>
</comment>
<dbReference type="PIRSF" id="PIRSF001296">
    <property type="entry name" value="K_ATPase_KdpC"/>
    <property type="match status" value="1"/>
</dbReference>
<evidence type="ECO:0000256" key="2">
    <source>
        <dbReference type="ARBA" id="ARBA00022475"/>
    </source>
</evidence>
<evidence type="ECO:0000256" key="10">
    <source>
        <dbReference type="ARBA" id="ARBA00023136"/>
    </source>
</evidence>
<dbReference type="HAMAP" id="MF_00276">
    <property type="entry name" value="KdpC"/>
    <property type="match status" value="1"/>
</dbReference>
<keyword evidence="13" id="KW-1185">Reference proteome</keyword>
<keyword evidence="1 11" id="KW-0813">Transport</keyword>
<evidence type="ECO:0000256" key="7">
    <source>
        <dbReference type="ARBA" id="ARBA00022958"/>
    </source>
</evidence>
<comment type="similarity">
    <text evidence="11">Belongs to the KdpC family.</text>
</comment>
<evidence type="ECO:0000256" key="4">
    <source>
        <dbReference type="ARBA" id="ARBA00022692"/>
    </source>
</evidence>
<name>A0ABT1JHM9_ACTCY</name>
<keyword evidence="9 11" id="KW-0406">Ion transport</keyword>
<gene>
    <name evidence="11" type="primary">kdpC</name>
    <name evidence="12" type="ORF">G443_002289</name>
</gene>
<protein>
    <recommendedName>
        <fullName evidence="11">Potassium-transporting ATPase KdpC subunit</fullName>
    </recommendedName>
    <alternativeName>
        <fullName evidence="11">ATP phosphohydrolase [potassium-transporting] C chain</fullName>
    </alternativeName>
    <alternativeName>
        <fullName evidence="11">Potassium-binding and translocating subunit C</fullName>
    </alternativeName>
    <alternativeName>
        <fullName evidence="11">Potassium-translocating ATPase C chain</fullName>
    </alternativeName>
</protein>
<dbReference type="InterPro" id="IPR003820">
    <property type="entry name" value="KdpC"/>
</dbReference>
<accession>A0ABT1JHM9</accession>
<keyword evidence="7 11" id="KW-0630">Potassium</keyword>